<dbReference type="STRING" id="634771.SAMN04488128_102867"/>
<reference evidence="2" key="1">
    <citation type="submission" date="2017-02" db="EMBL/GenBank/DDBJ databases">
        <authorList>
            <person name="Varghese N."/>
            <person name="Submissions S."/>
        </authorList>
    </citation>
    <scope>NUCLEOTIDE SEQUENCE [LARGE SCALE GENOMIC DNA]</scope>
    <source>
        <strain evidence="2">DSM 22224</strain>
    </source>
</reference>
<evidence type="ECO:0000313" key="1">
    <source>
        <dbReference type="EMBL" id="SKA11171.1"/>
    </source>
</evidence>
<proteinExistence type="predicted"/>
<accession>A0A1T4R686</accession>
<protein>
    <submittedName>
        <fullName evidence="1">Uncharacterized protein</fullName>
    </submittedName>
</protein>
<dbReference type="Proteomes" id="UP000190367">
    <property type="component" value="Unassembled WGS sequence"/>
</dbReference>
<organism evidence="1 2">
    <name type="scientific">Chitinophaga eiseniae</name>
    <dbReference type="NCBI Taxonomy" id="634771"/>
    <lineage>
        <taxon>Bacteria</taxon>
        <taxon>Pseudomonadati</taxon>
        <taxon>Bacteroidota</taxon>
        <taxon>Chitinophagia</taxon>
        <taxon>Chitinophagales</taxon>
        <taxon>Chitinophagaceae</taxon>
        <taxon>Chitinophaga</taxon>
    </lineage>
</organism>
<name>A0A1T4R686_9BACT</name>
<dbReference type="AlphaFoldDB" id="A0A1T4R686"/>
<gene>
    <name evidence="1" type="ORF">SAMN04488128_102867</name>
</gene>
<dbReference type="EMBL" id="FUWZ01000002">
    <property type="protein sequence ID" value="SKA11171.1"/>
    <property type="molecule type" value="Genomic_DNA"/>
</dbReference>
<evidence type="ECO:0000313" key="2">
    <source>
        <dbReference type="Proteomes" id="UP000190367"/>
    </source>
</evidence>
<sequence length="37" mass="4048">MLMRKCLTSFFFTFPVDIHAVNAAVVLSFLGICIGGK</sequence>
<keyword evidence="2" id="KW-1185">Reference proteome</keyword>